<evidence type="ECO:0000313" key="3">
    <source>
        <dbReference type="Proteomes" id="UP001529510"/>
    </source>
</evidence>
<proteinExistence type="predicted"/>
<feature type="non-terminal residue" evidence="2">
    <location>
        <position position="156"/>
    </location>
</feature>
<feature type="region of interest" description="Disordered" evidence="1">
    <location>
        <begin position="112"/>
        <end position="156"/>
    </location>
</feature>
<reference evidence="2 3" key="1">
    <citation type="submission" date="2024-05" db="EMBL/GenBank/DDBJ databases">
        <title>Genome sequencing and assembly of Indian major carp, Cirrhinus mrigala (Hamilton, 1822).</title>
        <authorList>
            <person name="Mohindra V."/>
            <person name="Chowdhury L.M."/>
            <person name="Lal K."/>
            <person name="Jena J.K."/>
        </authorList>
    </citation>
    <scope>NUCLEOTIDE SEQUENCE [LARGE SCALE GENOMIC DNA]</scope>
    <source>
        <strain evidence="2">CM1030</strain>
        <tissue evidence="2">Blood</tissue>
    </source>
</reference>
<name>A0ABD0P737_CIRMR</name>
<feature type="compositionally biased region" description="Low complexity" evidence="1">
    <location>
        <begin position="112"/>
        <end position="121"/>
    </location>
</feature>
<dbReference type="AlphaFoldDB" id="A0ABD0P737"/>
<organism evidence="2 3">
    <name type="scientific">Cirrhinus mrigala</name>
    <name type="common">Mrigala</name>
    <dbReference type="NCBI Taxonomy" id="683832"/>
    <lineage>
        <taxon>Eukaryota</taxon>
        <taxon>Metazoa</taxon>
        <taxon>Chordata</taxon>
        <taxon>Craniata</taxon>
        <taxon>Vertebrata</taxon>
        <taxon>Euteleostomi</taxon>
        <taxon>Actinopterygii</taxon>
        <taxon>Neopterygii</taxon>
        <taxon>Teleostei</taxon>
        <taxon>Ostariophysi</taxon>
        <taxon>Cypriniformes</taxon>
        <taxon>Cyprinidae</taxon>
        <taxon>Labeoninae</taxon>
        <taxon>Labeonini</taxon>
        <taxon>Cirrhinus</taxon>
    </lineage>
</organism>
<feature type="compositionally biased region" description="Polar residues" evidence="1">
    <location>
        <begin position="64"/>
        <end position="81"/>
    </location>
</feature>
<feature type="compositionally biased region" description="Polar residues" evidence="1">
    <location>
        <begin position="134"/>
        <end position="156"/>
    </location>
</feature>
<evidence type="ECO:0000313" key="2">
    <source>
        <dbReference type="EMBL" id="KAL0169907.1"/>
    </source>
</evidence>
<sequence>MAETREDSLKQDSPQPVKSPEMSVSQSEGNTPELCHDSDPETEQAEDETSSPSASPLGLGVFSWSGSTRELSKSSHPPTVSTDKHRSSTPSGLSTLQQFHRRKGSFSWAGSGLLLSSSPVEGSEDAEKSPDAYFSQSSSTSAGAENSLITEDNSDK</sequence>
<dbReference type="Proteomes" id="UP001529510">
    <property type="component" value="Unassembled WGS sequence"/>
</dbReference>
<feature type="region of interest" description="Disordered" evidence="1">
    <location>
        <begin position="1"/>
        <end position="98"/>
    </location>
</feature>
<comment type="caution">
    <text evidence="2">The sequence shown here is derived from an EMBL/GenBank/DDBJ whole genome shotgun (WGS) entry which is preliminary data.</text>
</comment>
<keyword evidence="3" id="KW-1185">Reference proteome</keyword>
<accession>A0ABD0P737</accession>
<feature type="compositionally biased region" description="Polar residues" evidence="1">
    <location>
        <begin position="88"/>
        <end position="98"/>
    </location>
</feature>
<dbReference type="EMBL" id="JAMKFB020000017">
    <property type="protein sequence ID" value="KAL0169907.1"/>
    <property type="molecule type" value="Genomic_DNA"/>
</dbReference>
<protein>
    <submittedName>
        <fullName evidence="2">Uncharacterized protein</fullName>
    </submittedName>
</protein>
<gene>
    <name evidence="2" type="ORF">M9458_034503</name>
</gene>
<evidence type="ECO:0000256" key="1">
    <source>
        <dbReference type="SAM" id="MobiDB-lite"/>
    </source>
</evidence>
<feature type="compositionally biased region" description="Basic and acidic residues" evidence="1">
    <location>
        <begin position="1"/>
        <end position="10"/>
    </location>
</feature>
<feature type="compositionally biased region" description="Acidic residues" evidence="1">
    <location>
        <begin position="40"/>
        <end position="49"/>
    </location>
</feature>
<feature type="compositionally biased region" description="Polar residues" evidence="1">
    <location>
        <begin position="11"/>
        <end position="30"/>
    </location>
</feature>